<dbReference type="Proteomes" id="UP000237000">
    <property type="component" value="Unassembled WGS sequence"/>
</dbReference>
<evidence type="ECO:0000313" key="2">
    <source>
        <dbReference type="Proteomes" id="UP000237000"/>
    </source>
</evidence>
<evidence type="ECO:0000313" key="1">
    <source>
        <dbReference type="EMBL" id="PON49624.1"/>
    </source>
</evidence>
<reference evidence="2" key="1">
    <citation type="submission" date="2016-06" db="EMBL/GenBank/DDBJ databases">
        <title>Parallel loss of symbiosis genes in relatives of nitrogen-fixing non-legume Parasponia.</title>
        <authorList>
            <person name="Van Velzen R."/>
            <person name="Holmer R."/>
            <person name="Bu F."/>
            <person name="Rutten L."/>
            <person name="Van Zeijl A."/>
            <person name="Liu W."/>
            <person name="Santuari L."/>
            <person name="Cao Q."/>
            <person name="Sharma T."/>
            <person name="Shen D."/>
            <person name="Roswanjaya Y."/>
            <person name="Wardhani T."/>
            <person name="Kalhor M.S."/>
            <person name="Jansen J."/>
            <person name="Van den Hoogen J."/>
            <person name="Gungor B."/>
            <person name="Hartog M."/>
            <person name="Hontelez J."/>
            <person name="Verver J."/>
            <person name="Yang W.-C."/>
            <person name="Schijlen E."/>
            <person name="Repin R."/>
            <person name="Schilthuizen M."/>
            <person name="Schranz E."/>
            <person name="Heidstra R."/>
            <person name="Miyata K."/>
            <person name="Fedorova E."/>
            <person name="Kohlen W."/>
            <person name="Bisseling T."/>
            <person name="Smit S."/>
            <person name="Geurts R."/>
        </authorList>
    </citation>
    <scope>NUCLEOTIDE SEQUENCE [LARGE SCALE GENOMIC DNA]</scope>
    <source>
        <strain evidence="2">cv. RG33-2</strain>
    </source>
</reference>
<organism evidence="1 2">
    <name type="scientific">Trema orientale</name>
    <name type="common">Charcoal tree</name>
    <name type="synonym">Celtis orientalis</name>
    <dbReference type="NCBI Taxonomy" id="63057"/>
    <lineage>
        <taxon>Eukaryota</taxon>
        <taxon>Viridiplantae</taxon>
        <taxon>Streptophyta</taxon>
        <taxon>Embryophyta</taxon>
        <taxon>Tracheophyta</taxon>
        <taxon>Spermatophyta</taxon>
        <taxon>Magnoliopsida</taxon>
        <taxon>eudicotyledons</taxon>
        <taxon>Gunneridae</taxon>
        <taxon>Pentapetalae</taxon>
        <taxon>rosids</taxon>
        <taxon>fabids</taxon>
        <taxon>Rosales</taxon>
        <taxon>Cannabaceae</taxon>
        <taxon>Trema</taxon>
    </lineage>
</organism>
<protein>
    <submittedName>
        <fullName evidence="1">Uncharacterized protein</fullName>
    </submittedName>
</protein>
<dbReference type="AlphaFoldDB" id="A0A2P5BLI0"/>
<gene>
    <name evidence="1" type="ORF">TorRG33x02_316740</name>
</gene>
<name>A0A2P5BLI0_TREOI</name>
<sequence length="42" mass="4863">MCLCKKSGFSKKIKLDLLKRVLKQKEETLSCGSNSKWYINVN</sequence>
<dbReference type="EMBL" id="JXTC01000498">
    <property type="protein sequence ID" value="PON49624.1"/>
    <property type="molecule type" value="Genomic_DNA"/>
</dbReference>
<accession>A0A2P5BLI0</accession>
<comment type="caution">
    <text evidence="1">The sequence shown here is derived from an EMBL/GenBank/DDBJ whole genome shotgun (WGS) entry which is preliminary data.</text>
</comment>
<keyword evidence="2" id="KW-1185">Reference proteome</keyword>
<proteinExistence type="predicted"/>
<dbReference type="InParanoid" id="A0A2P5BLI0"/>